<proteinExistence type="predicted"/>
<dbReference type="Gene3D" id="1.10.640.10">
    <property type="entry name" value="Haem peroxidase domain superfamily, animal type"/>
    <property type="match status" value="1"/>
</dbReference>
<dbReference type="GO" id="GO:0004601">
    <property type="term" value="F:peroxidase activity"/>
    <property type="evidence" value="ECO:0007669"/>
    <property type="project" value="InterPro"/>
</dbReference>
<dbReference type="GO" id="GO:0046872">
    <property type="term" value="F:metal ion binding"/>
    <property type="evidence" value="ECO:0007669"/>
    <property type="project" value="UniProtKB-KW"/>
</dbReference>
<reference evidence="7" key="1">
    <citation type="submission" date="2023-01" db="EMBL/GenBank/DDBJ databases">
        <title>Genome assembly of the deep-sea coral Lophelia pertusa.</title>
        <authorList>
            <person name="Herrera S."/>
            <person name="Cordes E."/>
        </authorList>
    </citation>
    <scope>NUCLEOTIDE SEQUENCE</scope>
    <source>
        <strain evidence="7">USNM1676648</strain>
        <tissue evidence="7">Polyp</tissue>
    </source>
</reference>
<dbReference type="PANTHER" id="PTHR11475">
    <property type="entry name" value="OXIDASE/PEROXIDASE"/>
    <property type="match status" value="1"/>
</dbReference>
<dbReference type="OrthoDB" id="823504at2759"/>
<evidence type="ECO:0000256" key="6">
    <source>
        <dbReference type="SAM" id="Phobius"/>
    </source>
</evidence>
<keyword evidence="6" id="KW-0812">Transmembrane</keyword>
<dbReference type="GO" id="GO:0020037">
    <property type="term" value="F:heme binding"/>
    <property type="evidence" value="ECO:0007669"/>
    <property type="project" value="InterPro"/>
</dbReference>
<keyword evidence="2" id="KW-0964">Secreted</keyword>
<evidence type="ECO:0000256" key="2">
    <source>
        <dbReference type="ARBA" id="ARBA00022525"/>
    </source>
</evidence>
<dbReference type="PROSITE" id="PS50292">
    <property type="entry name" value="PEROXIDASE_3"/>
    <property type="match status" value="1"/>
</dbReference>
<keyword evidence="6" id="KW-1133">Transmembrane helix</keyword>
<feature type="transmembrane region" description="Helical" evidence="6">
    <location>
        <begin position="12"/>
        <end position="30"/>
    </location>
</feature>
<dbReference type="GO" id="GO:0006979">
    <property type="term" value="P:response to oxidative stress"/>
    <property type="evidence" value="ECO:0007669"/>
    <property type="project" value="InterPro"/>
</dbReference>
<name>A0A9W9Z347_9CNID</name>
<dbReference type="FunFam" id="1.10.640.10:FF:000003">
    <property type="entry name" value="chorion peroxidase"/>
    <property type="match status" value="1"/>
</dbReference>
<keyword evidence="4" id="KW-0325">Glycoprotein</keyword>
<dbReference type="SUPFAM" id="SSF48113">
    <property type="entry name" value="Heme-dependent peroxidases"/>
    <property type="match status" value="1"/>
</dbReference>
<dbReference type="AlphaFoldDB" id="A0A9W9Z347"/>
<evidence type="ECO:0008006" key="9">
    <source>
        <dbReference type="Google" id="ProtNLM"/>
    </source>
</evidence>
<keyword evidence="8" id="KW-1185">Reference proteome</keyword>
<keyword evidence="5" id="KW-0479">Metal-binding</keyword>
<evidence type="ECO:0000256" key="5">
    <source>
        <dbReference type="PIRSR" id="PIRSR619791-2"/>
    </source>
</evidence>
<evidence type="ECO:0000256" key="1">
    <source>
        <dbReference type="ARBA" id="ARBA00004613"/>
    </source>
</evidence>
<dbReference type="GO" id="GO:0005576">
    <property type="term" value="C:extracellular region"/>
    <property type="evidence" value="ECO:0007669"/>
    <property type="project" value="UniProtKB-SubCell"/>
</dbReference>
<evidence type="ECO:0000313" key="8">
    <source>
        <dbReference type="Proteomes" id="UP001163046"/>
    </source>
</evidence>
<keyword evidence="5" id="KW-0408">Iron</keyword>
<dbReference type="PANTHER" id="PTHR11475:SF4">
    <property type="entry name" value="CHORION PEROXIDASE"/>
    <property type="match status" value="1"/>
</dbReference>
<organism evidence="7 8">
    <name type="scientific">Desmophyllum pertusum</name>
    <dbReference type="NCBI Taxonomy" id="174260"/>
    <lineage>
        <taxon>Eukaryota</taxon>
        <taxon>Metazoa</taxon>
        <taxon>Cnidaria</taxon>
        <taxon>Anthozoa</taxon>
        <taxon>Hexacorallia</taxon>
        <taxon>Scleractinia</taxon>
        <taxon>Caryophylliina</taxon>
        <taxon>Caryophylliidae</taxon>
        <taxon>Desmophyllum</taxon>
    </lineage>
</organism>
<dbReference type="CDD" id="cd09823">
    <property type="entry name" value="peroxinectin_like"/>
    <property type="match status" value="1"/>
</dbReference>
<dbReference type="EMBL" id="MU826829">
    <property type="protein sequence ID" value="KAJ7374150.1"/>
    <property type="molecule type" value="Genomic_DNA"/>
</dbReference>
<sequence length="728" mass="81127">MRQFRVLVVERVGYFYIFVGLAFDVYRSFLPHTVEKTLKESVLDSRLKFAASLRCIASERQSKSKMQATSFLLGVLVIVGAYEVSHATYPSSSSDSSQQILDTLNMANCDYLEIRLACHKRKFRTFDGTCNNLCNTTLGAINTPLLRFPGLDPPTEYDTSADGQDTFLPRGEVSRALANTRKISRIVFDDEPRNAIDFTHITMTWGQFIDHDITLTELAPGVECGSNSEPCSTAPGCIGIEIQAGKQLAADNTAQCIPLSRSFQNSDGNQINVITAYIDGSQVYGSDLETATSLRDPFANLGFLDVEPFINSNGQPILPEAEEEAFCLSENSNTCFRAGDVRVNENQALMTMHALWVREHNRIALALHVLNPTWKDEKLFQVARKIVGAQIQHITYNEWLEVLFNDTLRENGGVKLEEAGEFFNEYDPNQDPGMINSFSTAAMRMGHTLIRNEFSVQTPNRTLLTPILTKTFFNPDRLFDSGLNPYGGILQGLVTDRAERVDRNFVPAVLDFLIIESVLNGVVIPVFGDLPAINLQRGRDHGIPGYVNFLNLCTGLNVASIDELETLGIMRSLDARKLDIAYGGVVENIDLFAGGILENIQDGSELGPTFTCMLLQQFRNLRFGDRFWYERNDTCTGFTLEQLTEIRKSNMARVICDNADDVRRIQGKVFRRSGNSIGNPREDCDQMPFVDLNVFKDESEHDHQSHTYGPSAAAAEVNTDAIVSVTSV</sequence>
<comment type="caution">
    <text evidence="7">The sequence shown here is derived from an EMBL/GenBank/DDBJ whole genome shotgun (WGS) entry which is preliminary data.</text>
</comment>
<evidence type="ECO:0000256" key="3">
    <source>
        <dbReference type="ARBA" id="ARBA00022729"/>
    </source>
</evidence>
<dbReference type="Proteomes" id="UP001163046">
    <property type="component" value="Unassembled WGS sequence"/>
</dbReference>
<gene>
    <name evidence="7" type="ORF">OS493_009488</name>
</gene>
<dbReference type="InterPro" id="IPR010255">
    <property type="entry name" value="Haem_peroxidase_sf"/>
</dbReference>
<dbReference type="Pfam" id="PF03098">
    <property type="entry name" value="An_peroxidase"/>
    <property type="match status" value="1"/>
</dbReference>
<keyword evidence="3" id="KW-0732">Signal</keyword>
<dbReference type="InterPro" id="IPR037120">
    <property type="entry name" value="Haem_peroxidase_sf_animal"/>
</dbReference>
<evidence type="ECO:0000256" key="4">
    <source>
        <dbReference type="ARBA" id="ARBA00023180"/>
    </source>
</evidence>
<comment type="subcellular location">
    <subcellularLocation>
        <location evidence="1">Secreted</location>
    </subcellularLocation>
</comment>
<evidence type="ECO:0000313" key="7">
    <source>
        <dbReference type="EMBL" id="KAJ7374150.1"/>
    </source>
</evidence>
<accession>A0A9W9Z347</accession>
<keyword evidence="5" id="KW-0349">Heme</keyword>
<feature type="binding site" description="axial binding residue" evidence="5">
    <location>
        <position position="447"/>
    </location>
    <ligand>
        <name>heme b</name>
        <dbReference type="ChEBI" id="CHEBI:60344"/>
    </ligand>
    <ligandPart>
        <name>Fe</name>
        <dbReference type="ChEBI" id="CHEBI:18248"/>
    </ligandPart>
</feature>
<dbReference type="PRINTS" id="PR00457">
    <property type="entry name" value="ANPEROXIDASE"/>
</dbReference>
<dbReference type="InterPro" id="IPR019791">
    <property type="entry name" value="Haem_peroxidase_animal"/>
</dbReference>
<protein>
    <recommendedName>
        <fullName evidence="9">Peroxidase</fullName>
    </recommendedName>
</protein>
<keyword evidence="6" id="KW-0472">Membrane</keyword>